<dbReference type="Pfam" id="PF03544">
    <property type="entry name" value="TonB_C"/>
    <property type="match status" value="2"/>
</dbReference>
<evidence type="ECO:0000256" key="3">
    <source>
        <dbReference type="ARBA" id="ARBA00022989"/>
    </source>
</evidence>
<dbReference type="InterPro" id="IPR006260">
    <property type="entry name" value="TonB/TolA_C"/>
</dbReference>
<dbReference type="NCBIfam" id="TIGR01352">
    <property type="entry name" value="tonB_Cterm"/>
    <property type="match status" value="1"/>
</dbReference>
<dbReference type="GO" id="GO:0055085">
    <property type="term" value="P:transmembrane transport"/>
    <property type="evidence" value="ECO:0007669"/>
    <property type="project" value="InterPro"/>
</dbReference>
<evidence type="ECO:0000259" key="6">
    <source>
        <dbReference type="Pfam" id="PF03544"/>
    </source>
</evidence>
<feature type="chain" id="PRO_5044302251" evidence="5">
    <location>
        <begin position="22"/>
        <end position="451"/>
    </location>
</feature>
<dbReference type="Gene3D" id="3.30.1150.10">
    <property type="match status" value="1"/>
</dbReference>
<evidence type="ECO:0000313" key="7">
    <source>
        <dbReference type="EMBL" id="XDO95551.1"/>
    </source>
</evidence>
<comment type="subcellular location">
    <subcellularLocation>
        <location evidence="1">Membrane</location>
        <topology evidence="1">Single-pass membrane protein</topology>
    </subcellularLocation>
</comment>
<protein>
    <submittedName>
        <fullName evidence="7">TonB family protein</fullName>
    </submittedName>
</protein>
<keyword evidence="5" id="KW-0732">Signal</keyword>
<feature type="signal peptide" evidence="5">
    <location>
        <begin position="1"/>
        <end position="21"/>
    </location>
</feature>
<keyword evidence="3" id="KW-1133">Transmembrane helix</keyword>
<feature type="domain" description="TonB C-terminal" evidence="6">
    <location>
        <begin position="42"/>
        <end position="101"/>
    </location>
</feature>
<accession>A0AB39KNZ3</accession>
<organism evidence="7">
    <name type="scientific">Caulobacter sp. 73W</name>
    <dbReference type="NCBI Taxonomy" id="3161137"/>
    <lineage>
        <taxon>Bacteria</taxon>
        <taxon>Pseudomonadati</taxon>
        <taxon>Pseudomonadota</taxon>
        <taxon>Alphaproteobacteria</taxon>
        <taxon>Caulobacterales</taxon>
        <taxon>Caulobacteraceae</taxon>
        <taxon>Caulobacter</taxon>
    </lineage>
</organism>
<dbReference type="Gene3D" id="3.30.2420.10">
    <property type="entry name" value="TonB"/>
    <property type="match status" value="1"/>
</dbReference>
<evidence type="ECO:0000256" key="1">
    <source>
        <dbReference type="ARBA" id="ARBA00004167"/>
    </source>
</evidence>
<dbReference type="EMBL" id="CP158375">
    <property type="protein sequence ID" value="XDO95551.1"/>
    <property type="molecule type" value="Genomic_DNA"/>
</dbReference>
<dbReference type="InterPro" id="IPR037682">
    <property type="entry name" value="TonB_C"/>
</dbReference>
<feature type="domain" description="TonB C-terminal" evidence="6">
    <location>
        <begin position="148"/>
        <end position="221"/>
    </location>
</feature>
<reference evidence="7" key="1">
    <citation type="submission" date="2024-06" db="EMBL/GenBank/DDBJ databases">
        <title>Caulobacter inopinatus, sp. nov.</title>
        <authorList>
            <person name="Donachie S.P."/>
        </authorList>
    </citation>
    <scope>NUCLEOTIDE SEQUENCE</scope>
    <source>
        <strain evidence="7">73W</strain>
    </source>
</reference>
<proteinExistence type="predicted"/>
<evidence type="ECO:0000256" key="2">
    <source>
        <dbReference type="ARBA" id="ARBA00022692"/>
    </source>
</evidence>
<sequence length="451" mass="47492">MLHTILAGLVSALLAAGAAWSAEPEIAEPTWLAKPSGRDFDKAYPKRAHEEKLNGQAVLDCAVMPNGALTACTVISEDPVNYDFGTAALAIAPKYRMTPQDVARYAGTKVRFAIAFFEPGFVTRTARGEVRPPDWRRKPSADDLRGVWPAAALKRGVGGKATISCQVNTVGLLEQCKVVSEEPAGLGFGSAALALSGAFEMQPKTENGKPVKGTARIPIVFGASGGGGGGGWAVDVGKSFKMLQRPLWDSAPTAADVAALWPRGIGTELETARVTLTCFPKADGTLRGCREVLVSPDKSVFKDAAYKLVPKFKLRLSGLSPDLLKEIGVTVPIQFLNPAIYTEPRALSNAQWSRSADFSQVLAVFPEQAVAKGVNKGLGVAQCVVAVGGRLVDCKPVRADPADLGFAEAAVVIASSMQVNAWGEDGLAPDGATVRLPIRFNLSEPAPKEGS</sequence>
<gene>
    <name evidence="7" type="ORF">ABOZ73_12095</name>
</gene>
<keyword evidence="2" id="KW-0812">Transmembrane</keyword>
<dbReference type="AlphaFoldDB" id="A0AB39KNZ3"/>
<evidence type="ECO:0000256" key="5">
    <source>
        <dbReference type="SAM" id="SignalP"/>
    </source>
</evidence>
<evidence type="ECO:0000256" key="4">
    <source>
        <dbReference type="ARBA" id="ARBA00023136"/>
    </source>
</evidence>
<dbReference type="SUPFAM" id="SSF74653">
    <property type="entry name" value="TolA/TonB C-terminal domain"/>
    <property type="match status" value="2"/>
</dbReference>
<dbReference type="RefSeq" id="WP_369058400.1">
    <property type="nucleotide sequence ID" value="NZ_CP158375.1"/>
</dbReference>
<name>A0AB39KNZ3_9CAUL</name>
<keyword evidence="4" id="KW-0472">Membrane</keyword>
<dbReference type="GO" id="GO:0016020">
    <property type="term" value="C:membrane"/>
    <property type="evidence" value="ECO:0007669"/>
    <property type="project" value="UniProtKB-SubCell"/>
</dbReference>